<protein>
    <recommendedName>
        <fullName evidence="2">SAM domain-containing protein</fullName>
    </recommendedName>
</protein>
<comment type="caution">
    <text evidence="3">The sequence shown here is derived from an EMBL/GenBank/DDBJ whole genome shotgun (WGS) entry which is preliminary data.</text>
</comment>
<accession>A0AAE0RQ90</accession>
<proteinExistence type="predicted"/>
<organism evidence="3 4">
    <name type="scientific">Potamilus streckersoni</name>
    <dbReference type="NCBI Taxonomy" id="2493646"/>
    <lineage>
        <taxon>Eukaryota</taxon>
        <taxon>Metazoa</taxon>
        <taxon>Spiralia</taxon>
        <taxon>Lophotrochozoa</taxon>
        <taxon>Mollusca</taxon>
        <taxon>Bivalvia</taxon>
        <taxon>Autobranchia</taxon>
        <taxon>Heteroconchia</taxon>
        <taxon>Palaeoheterodonta</taxon>
        <taxon>Unionida</taxon>
        <taxon>Unionoidea</taxon>
        <taxon>Unionidae</taxon>
        <taxon>Ambleminae</taxon>
        <taxon>Lampsilini</taxon>
        <taxon>Potamilus</taxon>
    </lineage>
</organism>
<evidence type="ECO:0000256" key="1">
    <source>
        <dbReference type="SAM" id="MobiDB-lite"/>
    </source>
</evidence>
<dbReference type="InterPro" id="IPR013761">
    <property type="entry name" value="SAM/pointed_sf"/>
</dbReference>
<dbReference type="PANTHER" id="PTHR14454">
    <property type="entry name" value="GRB2-ASSOCIATED AND REGULATOR OF MAPK PROTEIN FAMILY MEMBER"/>
    <property type="match status" value="1"/>
</dbReference>
<dbReference type="InterPro" id="IPR052281">
    <property type="entry name" value="GAREM"/>
</dbReference>
<dbReference type="EMBL" id="JAEAOA010000834">
    <property type="protein sequence ID" value="KAK3577624.1"/>
    <property type="molecule type" value="Genomic_DNA"/>
</dbReference>
<reference evidence="3" key="3">
    <citation type="submission" date="2023-05" db="EMBL/GenBank/DDBJ databases">
        <authorList>
            <person name="Smith C.H."/>
        </authorList>
    </citation>
    <scope>NUCLEOTIDE SEQUENCE</scope>
    <source>
        <strain evidence="3">CHS0354</strain>
        <tissue evidence="3">Mantle</tissue>
    </source>
</reference>
<dbReference type="Proteomes" id="UP001195483">
    <property type="component" value="Unassembled WGS sequence"/>
</dbReference>
<reference evidence="3" key="2">
    <citation type="journal article" date="2021" name="Genome Biol. Evol.">
        <title>Developing a high-quality reference genome for a parasitic bivalve with doubly uniparental inheritance (Bivalvia: Unionida).</title>
        <authorList>
            <person name="Smith C.H."/>
        </authorList>
    </citation>
    <scope>NUCLEOTIDE SEQUENCE</scope>
    <source>
        <strain evidence="3">CHS0354</strain>
        <tissue evidence="3">Mantle</tissue>
    </source>
</reference>
<dbReference type="Pfam" id="PF00536">
    <property type="entry name" value="SAM_1"/>
    <property type="match status" value="1"/>
</dbReference>
<dbReference type="InterPro" id="IPR001660">
    <property type="entry name" value="SAM"/>
</dbReference>
<feature type="domain" description="SAM" evidence="2">
    <location>
        <begin position="208"/>
        <end position="263"/>
    </location>
</feature>
<feature type="region of interest" description="Disordered" evidence="1">
    <location>
        <begin position="134"/>
        <end position="177"/>
    </location>
</feature>
<sequence>MMFDCDNISYQVSEFFEKFQHQFPTIALIEQGGFEETETDTFSRRQVIRIHTSSKQCRVVAVAAEKYGQKCDNYSIPLDLPLKFFVKKGFTWKDITEYSVSFGNDPVYEELGPSLSSAQYESIQSFSFYKRKKNPLPVPEKSDRSPDSSVYKNIPPELPPRNSETKKRSMVQDGTPADELLFSTNTREITTNTQDNALPAEIEHAKIKDVSEALRLLKLDKYIQMFEEEMVDGRMLKSIDGNFLRDEFKFTRVEALRLMNYVKDGHVPK</sequence>
<dbReference type="PANTHER" id="PTHR14454:SF11">
    <property type="entry name" value="SERRANO, ISOFORM F"/>
    <property type="match status" value="1"/>
</dbReference>
<reference evidence="3" key="1">
    <citation type="journal article" date="2021" name="Genome Biol. Evol.">
        <title>A High-Quality Reference Genome for a Parasitic Bivalve with Doubly Uniparental Inheritance (Bivalvia: Unionida).</title>
        <authorList>
            <person name="Smith C.H."/>
        </authorList>
    </citation>
    <scope>NUCLEOTIDE SEQUENCE</scope>
    <source>
        <strain evidence="3">CHS0354</strain>
    </source>
</reference>
<dbReference type="AlphaFoldDB" id="A0AAE0RQ90"/>
<evidence type="ECO:0000313" key="3">
    <source>
        <dbReference type="EMBL" id="KAK3577624.1"/>
    </source>
</evidence>
<keyword evidence="4" id="KW-1185">Reference proteome</keyword>
<name>A0AAE0RQ90_9BIVA</name>
<dbReference type="SUPFAM" id="SSF47769">
    <property type="entry name" value="SAM/Pointed domain"/>
    <property type="match status" value="1"/>
</dbReference>
<dbReference type="Gene3D" id="1.10.150.50">
    <property type="entry name" value="Transcription Factor, Ets-1"/>
    <property type="match status" value="1"/>
</dbReference>
<evidence type="ECO:0000259" key="2">
    <source>
        <dbReference type="Pfam" id="PF00536"/>
    </source>
</evidence>
<evidence type="ECO:0000313" key="4">
    <source>
        <dbReference type="Proteomes" id="UP001195483"/>
    </source>
</evidence>
<gene>
    <name evidence="3" type="ORF">CHS0354_013690</name>
</gene>